<proteinExistence type="predicted"/>
<organism evidence="1">
    <name type="scientific">marine sediment metagenome</name>
    <dbReference type="NCBI Taxonomy" id="412755"/>
    <lineage>
        <taxon>unclassified sequences</taxon>
        <taxon>metagenomes</taxon>
        <taxon>ecological metagenomes</taxon>
    </lineage>
</organism>
<dbReference type="AlphaFoldDB" id="X0T9P9"/>
<reference evidence="1" key="1">
    <citation type="journal article" date="2014" name="Front. Microbiol.">
        <title>High frequency of phylogenetically diverse reductive dehalogenase-homologous genes in deep subseafloor sedimentary metagenomes.</title>
        <authorList>
            <person name="Kawai M."/>
            <person name="Futagami T."/>
            <person name="Toyoda A."/>
            <person name="Takaki Y."/>
            <person name="Nishi S."/>
            <person name="Hori S."/>
            <person name="Arai W."/>
            <person name="Tsubouchi T."/>
            <person name="Morono Y."/>
            <person name="Uchiyama I."/>
            <person name="Ito T."/>
            <person name="Fujiyama A."/>
            <person name="Inagaki F."/>
            <person name="Takami H."/>
        </authorList>
    </citation>
    <scope>NUCLEOTIDE SEQUENCE</scope>
    <source>
        <strain evidence="1">Expedition CK06-06</strain>
    </source>
</reference>
<name>X0T9P9_9ZZZZ</name>
<comment type="caution">
    <text evidence="1">The sequence shown here is derived from an EMBL/GenBank/DDBJ whole genome shotgun (WGS) entry which is preliminary data.</text>
</comment>
<feature type="non-terminal residue" evidence="1">
    <location>
        <position position="148"/>
    </location>
</feature>
<dbReference type="EMBL" id="BARS01004939">
    <property type="protein sequence ID" value="GAF84917.1"/>
    <property type="molecule type" value="Genomic_DNA"/>
</dbReference>
<gene>
    <name evidence="1" type="ORF">S01H1_09665</name>
</gene>
<accession>X0T9P9</accession>
<protein>
    <submittedName>
        <fullName evidence="1">Uncharacterized protein</fullName>
    </submittedName>
</protein>
<evidence type="ECO:0000313" key="1">
    <source>
        <dbReference type="EMBL" id="GAF84917.1"/>
    </source>
</evidence>
<sequence>MATHRWTGDQPAIAQVLTITLAEDWDATEVVTLTCGGESVVYTAGSAVETDEAPLLRDAWNASTFGAHAEITATSSGLTVTLTAGTAGVPFTVTVSITGTGTLSYVHTTGNAGPNIWNASNFDSAAWPVDADTVIFENSSVSLLYGLS</sequence>